<dbReference type="Pfam" id="PF00742">
    <property type="entry name" value="Homoserine_dh"/>
    <property type="match status" value="1"/>
</dbReference>
<organism evidence="14 15">
    <name type="scientific">Tigheibacillus halophilus</name>
    <dbReference type="NCBI Taxonomy" id="361280"/>
    <lineage>
        <taxon>Bacteria</taxon>
        <taxon>Bacillati</taxon>
        <taxon>Bacillota</taxon>
        <taxon>Bacilli</taxon>
        <taxon>Bacillales</taxon>
        <taxon>Bacillaceae</taxon>
        <taxon>Tigheibacillus</taxon>
    </lineage>
</organism>
<dbReference type="InterPro" id="IPR019811">
    <property type="entry name" value="HDH_CS"/>
</dbReference>
<keyword evidence="10" id="KW-0521">NADP</keyword>
<dbReference type="SUPFAM" id="SSF51735">
    <property type="entry name" value="NAD(P)-binding Rossmann-fold domains"/>
    <property type="match status" value="1"/>
</dbReference>
<accession>A0ABU5C6J9</accession>
<evidence type="ECO:0000259" key="13">
    <source>
        <dbReference type="Pfam" id="PF03447"/>
    </source>
</evidence>
<dbReference type="SUPFAM" id="SSF55347">
    <property type="entry name" value="Glyceraldehyde-3-phosphate dehydrogenase-like, C-terminal domain"/>
    <property type="match status" value="1"/>
</dbReference>
<feature type="domain" description="Homoserine dehydrogenase catalytic" evidence="12">
    <location>
        <begin position="136"/>
        <end position="313"/>
    </location>
</feature>
<keyword evidence="9 10" id="KW-0486">Methionine biosynthesis</keyword>
<dbReference type="Gene3D" id="3.30.360.10">
    <property type="entry name" value="Dihydrodipicolinate Reductase, domain 2"/>
    <property type="match status" value="1"/>
</dbReference>
<keyword evidence="7 10" id="KW-0791">Threonine biosynthesis</keyword>
<comment type="catalytic activity">
    <reaction evidence="10">
        <text>L-homoserine + NADP(+) = L-aspartate 4-semialdehyde + NADPH + H(+)</text>
        <dbReference type="Rhea" id="RHEA:15761"/>
        <dbReference type="ChEBI" id="CHEBI:15378"/>
        <dbReference type="ChEBI" id="CHEBI:57476"/>
        <dbReference type="ChEBI" id="CHEBI:57783"/>
        <dbReference type="ChEBI" id="CHEBI:58349"/>
        <dbReference type="ChEBI" id="CHEBI:537519"/>
        <dbReference type="EC" id="1.1.1.3"/>
    </reaction>
</comment>
<dbReference type="EMBL" id="JAWDIP010000003">
    <property type="protein sequence ID" value="MDY0394312.1"/>
    <property type="molecule type" value="Genomic_DNA"/>
</dbReference>
<evidence type="ECO:0000256" key="7">
    <source>
        <dbReference type="ARBA" id="ARBA00022697"/>
    </source>
</evidence>
<evidence type="ECO:0000256" key="5">
    <source>
        <dbReference type="ARBA" id="ARBA00013376"/>
    </source>
</evidence>
<dbReference type="PANTHER" id="PTHR43331">
    <property type="entry name" value="HOMOSERINE DEHYDROGENASE"/>
    <property type="match status" value="1"/>
</dbReference>
<evidence type="ECO:0000256" key="2">
    <source>
        <dbReference type="ARBA" id="ARBA00005062"/>
    </source>
</evidence>
<dbReference type="Gene3D" id="3.40.50.720">
    <property type="entry name" value="NAD(P)-binding Rossmann-like Domain"/>
    <property type="match status" value="1"/>
</dbReference>
<evidence type="ECO:0000256" key="3">
    <source>
        <dbReference type="ARBA" id="ARBA00006753"/>
    </source>
</evidence>
<sequence>MNKLRIALLGFGTVGKGIYQTIEVQQARLQQLTGKQVEIAAIVVKSLKNHKNYNGHAKLTTDFQEVLGDKNIDLVMEAIVGKEPAFTYLQQSIQQGMHVVTANKEMFAQHGQELKKLAEKHCVQIGFEATTAGGIPVIATIRQLLQVNRVRKIQAILNGTSNYILTEMRMKQLSFSQALKKAQELGYAEANPANDIDGRDAYFKAVILCQLLFGSKADKARFKQTGIRDISMSFLDEQEAAGKRVKHLVTIAETEDGIYCDISPAALEPGHPLYAVEGVDNAVHLETDILGELTLTGPGAGALPTASAMIEDFCTIIGRPNAYSAHEELASIH</sequence>
<evidence type="ECO:0000313" key="14">
    <source>
        <dbReference type="EMBL" id="MDY0394312.1"/>
    </source>
</evidence>
<dbReference type="PIRSF" id="PIRSF036497">
    <property type="entry name" value="HDH_short"/>
    <property type="match status" value="1"/>
</dbReference>
<evidence type="ECO:0000256" key="1">
    <source>
        <dbReference type="ARBA" id="ARBA00005056"/>
    </source>
</evidence>
<comment type="caution">
    <text evidence="14">The sequence shown here is derived from an EMBL/GenBank/DDBJ whole genome shotgun (WGS) entry which is preliminary data.</text>
</comment>
<dbReference type="PROSITE" id="PS01042">
    <property type="entry name" value="HOMOSER_DHGENASE"/>
    <property type="match status" value="1"/>
</dbReference>
<dbReference type="EC" id="1.1.1.3" evidence="4 10"/>
<comment type="pathway">
    <text evidence="1 10">Amino-acid biosynthesis; L-threonine biosynthesis; L-threonine from L-aspartate: step 3/5.</text>
</comment>
<dbReference type="GO" id="GO:0004412">
    <property type="term" value="F:homoserine dehydrogenase activity"/>
    <property type="evidence" value="ECO:0007669"/>
    <property type="project" value="UniProtKB-EC"/>
</dbReference>
<dbReference type="InterPro" id="IPR005106">
    <property type="entry name" value="Asp/hSer_DH_NAD-bd"/>
</dbReference>
<dbReference type="NCBIfam" id="NF004976">
    <property type="entry name" value="PRK06349.1"/>
    <property type="match status" value="1"/>
</dbReference>
<keyword evidence="15" id="KW-1185">Reference proteome</keyword>
<evidence type="ECO:0000256" key="8">
    <source>
        <dbReference type="ARBA" id="ARBA00023002"/>
    </source>
</evidence>
<name>A0ABU5C6J9_9BACI</name>
<evidence type="ECO:0000256" key="10">
    <source>
        <dbReference type="RuleBase" id="RU000579"/>
    </source>
</evidence>
<dbReference type="PANTHER" id="PTHR43331:SF1">
    <property type="entry name" value="HOMOSERINE DEHYDROGENASE"/>
    <property type="match status" value="1"/>
</dbReference>
<evidence type="ECO:0000256" key="9">
    <source>
        <dbReference type="ARBA" id="ARBA00023167"/>
    </source>
</evidence>
<comment type="pathway">
    <text evidence="2 10">Amino-acid biosynthesis; L-methionine biosynthesis via de novo pathway; L-homoserine from L-aspartate: step 3/3.</text>
</comment>
<dbReference type="InterPro" id="IPR022697">
    <property type="entry name" value="HDH_short"/>
</dbReference>
<dbReference type="RefSeq" id="WP_390354955.1">
    <property type="nucleotide sequence ID" value="NZ_JBHUIZ010000006.1"/>
</dbReference>
<reference evidence="14 15" key="1">
    <citation type="submission" date="2023-10" db="EMBL/GenBank/DDBJ databases">
        <title>Virgibacillus halophilus 5B73C genome.</title>
        <authorList>
            <person name="Miliotis G."/>
            <person name="Sengupta P."/>
            <person name="Hameed A."/>
            <person name="Chuvochina M."/>
            <person name="Mcdonagh F."/>
            <person name="Simpson A.C."/>
            <person name="Singh N.K."/>
            <person name="Rekha P.D."/>
            <person name="Raman K."/>
            <person name="Hugenholtz P."/>
            <person name="Venkateswaran K."/>
        </authorList>
    </citation>
    <scope>NUCLEOTIDE SEQUENCE [LARGE SCALE GENOMIC DNA]</scope>
    <source>
        <strain evidence="14 15">5B73C</strain>
    </source>
</reference>
<dbReference type="Pfam" id="PF03447">
    <property type="entry name" value="NAD_binding_3"/>
    <property type="match status" value="1"/>
</dbReference>
<proteinExistence type="inferred from homology"/>
<protein>
    <recommendedName>
        <fullName evidence="5 10">Homoserine dehydrogenase</fullName>
        <ecNumber evidence="4 10">1.1.1.3</ecNumber>
    </recommendedName>
</protein>
<feature type="domain" description="Aspartate/homoserine dehydrogenase NAD-binding" evidence="13">
    <location>
        <begin position="10"/>
        <end position="127"/>
    </location>
</feature>
<evidence type="ECO:0000313" key="15">
    <source>
        <dbReference type="Proteomes" id="UP001281447"/>
    </source>
</evidence>
<dbReference type="Proteomes" id="UP001281447">
    <property type="component" value="Unassembled WGS sequence"/>
</dbReference>
<gene>
    <name evidence="14" type="ORF">RWE15_07300</name>
</gene>
<keyword evidence="8 10" id="KW-0560">Oxidoreductase</keyword>
<dbReference type="InterPro" id="IPR001342">
    <property type="entry name" value="HDH_cat"/>
</dbReference>
<dbReference type="InterPro" id="IPR036291">
    <property type="entry name" value="NAD(P)-bd_dom_sf"/>
</dbReference>
<comment type="similarity">
    <text evidence="3 11">Belongs to the homoserine dehydrogenase family.</text>
</comment>
<evidence type="ECO:0000256" key="6">
    <source>
        <dbReference type="ARBA" id="ARBA00022605"/>
    </source>
</evidence>
<keyword evidence="6 10" id="KW-0028">Amino-acid biosynthesis</keyword>
<evidence type="ECO:0000259" key="12">
    <source>
        <dbReference type="Pfam" id="PF00742"/>
    </source>
</evidence>
<evidence type="ECO:0000256" key="4">
    <source>
        <dbReference type="ARBA" id="ARBA00013213"/>
    </source>
</evidence>
<evidence type="ECO:0000256" key="11">
    <source>
        <dbReference type="RuleBase" id="RU004171"/>
    </source>
</evidence>